<dbReference type="Proteomes" id="UP000327118">
    <property type="component" value="Unassembled WGS sequence"/>
</dbReference>
<dbReference type="GO" id="GO:0005737">
    <property type="term" value="C:cytoplasm"/>
    <property type="evidence" value="ECO:0007669"/>
    <property type="project" value="TreeGrafter"/>
</dbReference>
<keyword evidence="4" id="KW-1185">Reference proteome</keyword>
<gene>
    <name evidence="3" type="ORF">BDV28DRAFT_54325</name>
</gene>
<feature type="compositionally biased region" description="Polar residues" evidence="2">
    <location>
        <begin position="282"/>
        <end position="298"/>
    </location>
</feature>
<proteinExistence type="inferred from homology"/>
<dbReference type="AlphaFoldDB" id="A0A5N6YWF7"/>
<evidence type="ECO:0000313" key="4">
    <source>
        <dbReference type="Proteomes" id="UP000327118"/>
    </source>
</evidence>
<feature type="region of interest" description="Disordered" evidence="2">
    <location>
        <begin position="325"/>
        <end position="384"/>
    </location>
</feature>
<reference evidence="4" key="1">
    <citation type="submission" date="2019-04" db="EMBL/GenBank/DDBJ databases">
        <title>Friends and foes A comparative genomics studyof 23 Aspergillus species from section Flavi.</title>
        <authorList>
            <consortium name="DOE Joint Genome Institute"/>
            <person name="Kjaerbolling I."/>
            <person name="Vesth T."/>
            <person name="Frisvad J.C."/>
            <person name="Nybo J.L."/>
            <person name="Theobald S."/>
            <person name="Kildgaard S."/>
            <person name="Isbrandt T."/>
            <person name="Kuo A."/>
            <person name="Sato A."/>
            <person name="Lyhne E.K."/>
            <person name="Kogle M.E."/>
            <person name="Wiebenga A."/>
            <person name="Kun R.S."/>
            <person name="Lubbers R.J."/>
            <person name="Makela M.R."/>
            <person name="Barry K."/>
            <person name="Chovatia M."/>
            <person name="Clum A."/>
            <person name="Daum C."/>
            <person name="Haridas S."/>
            <person name="He G."/>
            <person name="LaButti K."/>
            <person name="Lipzen A."/>
            <person name="Mondo S."/>
            <person name="Riley R."/>
            <person name="Salamov A."/>
            <person name="Simmons B.A."/>
            <person name="Magnuson J.K."/>
            <person name="Henrissat B."/>
            <person name="Mortensen U.H."/>
            <person name="Larsen T.O."/>
            <person name="Devries R.P."/>
            <person name="Grigoriev I.V."/>
            <person name="Machida M."/>
            <person name="Baker S.E."/>
            <person name="Andersen M.R."/>
        </authorList>
    </citation>
    <scope>NUCLEOTIDE SEQUENCE [LARGE SCALE GENOMIC DNA]</scope>
    <source>
        <strain evidence="4">CBS 553.77</strain>
    </source>
</reference>
<dbReference type="GO" id="GO:0030289">
    <property type="term" value="C:protein phosphatase 4 complex"/>
    <property type="evidence" value="ECO:0007669"/>
    <property type="project" value="InterPro"/>
</dbReference>
<dbReference type="GO" id="GO:0005634">
    <property type="term" value="C:nucleus"/>
    <property type="evidence" value="ECO:0007669"/>
    <property type="project" value="TreeGrafter"/>
</dbReference>
<dbReference type="EMBL" id="ML739274">
    <property type="protein sequence ID" value="KAE8349787.1"/>
    <property type="molecule type" value="Genomic_DNA"/>
</dbReference>
<dbReference type="InterPro" id="IPR015267">
    <property type="entry name" value="PPP4R2"/>
</dbReference>
<dbReference type="PANTHER" id="PTHR16487">
    <property type="entry name" value="PPP4R2-RELATED PROTEIN"/>
    <property type="match status" value="1"/>
</dbReference>
<evidence type="ECO:0000256" key="1">
    <source>
        <dbReference type="ARBA" id="ARBA00009207"/>
    </source>
</evidence>
<name>A0A5N6YWF7_9EURO</name>
<protein>
    <recommendedName>
        <fullName evidence="5">PPP4R2-domain-containing protein</fullName>
    </recommendedName>
</protein>
<sequence>MSLDEETLETVANGTLMDLEKWPGMVEPLLDRLEYIVYNVFPMPRVLPEPAALVNQQHSSTNLSTTFPQDPNSILASSNKENAIPADSQTFIQPTEPPMTTPSSSEHIPDSQPQSSANPTLPMPLQVLLNSTKSTLRSLFHTKPPHTIQRLAELIVHPTKHYKTLPAYLRAVDRVMSITSSADVFQLQMHASTGQSNGILNGAESGPMFSEHALGSDESLGGALLTPIPWLSNVTSPVAEDGAGAHLSEDHQVMSEVSAQQQFPQQVTDGAADAVLGHSATSAIENQPMEYTTPQQTDPSEDIPHARGPQILGVEDLGLQDGKGVEMTLEREGSNSNPIEQNGDQGNDGGLTFAPENADGDGDIALDDAKNAAGEAGDSAAKGE</sequence>
<comment type="similarity">
    <text evidence="1">Belongs to the PPP4R2 family.</text>
</comment>
<evidence type="ECO:0000313" key="3">
    <source>
        <dbReference type="EMBL" id="KAE8349787.1"/>
    </source>
</evidence>
<evidence type="ECO:0008006" key="5">
    <source>
        <dbReference type="Google" id="ProtNLM"/>
    </source>
</evidence>
<feature type="region of interest" description="Disordered" evidence="2">
    <location>
        <begin position="282"/>
        <end position="308"/>
    </location>
</feature>
<dbReference type="OrthoDB" id="341898at2759"/>
<evidence type="ECO:0000256" key="2">
    <source>
        <dbReference type="SAM" id="MobiDB-lite"/>
    </source>
</evidence>
<dbReference type="PANTHER" id="PTHR16487:SF0">
    <property type="entry name" value="PROTEIN PHOSPHATASE 4 REGULATORY SUBUNIT 2-RELATED"/>
    <property type="match status" value="1"/>
</dbReference>
<feature type="region of interest" description="Disordered" evidence="2">
    <location>
        <begin position="90"/>
        <end position="122"/>
    </location>
</feature>
<dbReference type="Pfam" id="PF09184">
    <property type="entry name" value="PPP4R2"/>
    <property type="match status" value="1"/>
</dbReference>
<dbReference type="GO" id="GO:0019888">
    <property type="term" value="F:protein phosphatase regulator activity"/>
    <property type="evidence" value="ECO:0007669"/>
    <property type="project" value="InterPro"/>
</dbReference>
<accession>A0A5N6YWF7</accession>
<organism evidence="3 4">
    <name type="scientific">Aspergillus coremiiformis</name>
    <dbReference type="NCBI Taxonomy" id="138285"/>
    <lineage>
        <taxon>Eukaryota</taxon>
        <taxon>Fungi</taxon>
        <taxon>Dikarya</taxon>
        <taxon>Ascomycota</taxon>
        <taxon>Pezizomycotina</taxon>
        <taxon>Eurotiomycetes</taxon>
        <taxon>Eurotiomycetidae</taxon>
        <taxon>Eurotiales</taxon>
        <taxon>Aspergillaceae</taxon>
        <taxon>Aspergillus</taxon>
        <taxon>Aspergillus subgen. Circumdati</taxon>
    </lineage>
</organism>
<feature type="compositionally biased region" description="Polar residues" evidence="2">
    <location>
        <begin position="334"/>
        <end position="345"/>
    </location>
</feature>